<keyword evidence="4" id="KW-0067">ATP-binding</keyword>
<dbReference type="SUPFAM" id="SSF52540">
    <property type="entry name" value="P-loop containing nucleoside triphosphate hydrolases"/>
    <property type="match status" value="1"/>
</dbReference>
<feature type="compositionally biased region" description="Polar residues" evidence="7">
    <location>
        <begin position="313"/>
        <end position="326"/>
    </location>
</feature>
<evidence type="ECO:0000256" key="1">
    <source>
        <dbReference type="ARBA" id="ARBA00009104"/>
    </source>
</evidence>
<keyword evidence="3" id="KW-0547">Nucleotide-binding</keyword>
<dbReference type="AlphaFoldDB" id="A0A9X2IRU7"/>
<feature type="domain" description="Zeta toxin" evidence="8">
    <location>
        <begin position="150"/>
        <end position="252"/>
    </location>
</feature>
<evidence type="ECO:0000256" key="6">
    <source>
        <dbReference type="ARBA" id="ARBA00048178"/>
    </source>
</evidence>
<proteinExistence type="inferred from homology"/>
<reference evidence="9" key="1">
    <citation type="submission" date="2022-06" db="EMBL/GenBank/DDBJ databases">
        <title>Whole genome shotgun sequencing (WGS) of Rathayibacter sp. ZW T2_19, isolated from stored onions (Allium cepa).</title>
        <authorList>
            <person name="Stoll D.A."/>
            <person name="Huch M."/>
        </authorList>
    </citation>
    <scope>NUCLEOTIDE SEQUENCE</scope>
    <source>
        <strain evidence="9">ZW T2_19</strain>
    </source>
</reference>
<dbReference type="EMBL" id="JAMRYM010000003">
    <property type="protein sequence ID" value="MCM6761277.1"/>
    <property type="molecule type" value="Genomic_DNA"/>
</dbReference>
<keyword evidence="10" id="KW-1185">Reference proteome</keyword>
<evidence type="ECO:0000256" key="5">
    <source>
        <dbReference type="ARBA" id="ARBA00032897"/>
    </source>
</evidence>
<sequence length="336" mass="36619">MTGEDSSAIAAHRETVREWARAGGPLSPASERATVNNRDWFVRGPDGVDRPRAARRQLHDRMVAAYRDEFPDVRAERKAIILAGPPGAGKSTVLADVLGADRGAWITVDADEFKRALLTEAIKDGSYDRAIMPPEVHAAEAAGERFFPLELASLVHEESSQLAIRVRNEAVRDGLNVVIDTVLSSPEKAVELGQRLGSAGYSVEVIDVEVPFELSESRIAGRWQQSYERALDGADELGGRWVPSEYARGVYAGPDGRSLPEVAAEQLADTGPTVMRYRRYSTPAEGQPRTLDVDKSRTAFGEPLIDTTLAQARATVTRSFPTTTPAQAPDRGDRSR</sequence>
<dbReference type="Gene3D" id="3.40.50.300">
    <property type="entry name" value="P-loop containing nucleotide triphosphate hydrolases"/>
    <property type="match status" value="1"/>
</dbReference>
<dbReference type="Pfam" id="PF06414">
    <property type="entry name" value="Zeta_toxin"/>
    <property type="match status" value="2"/>
</dbReference>
<evidence type="ECO:0000313" key="10">
    <source>
        <dbReference type="Proteomes" id="UP001155240"/>
    </source>
</evidence>
<comment type="similarity">
    <text evidence="1">Belongs to the zeta toxin family.</text>
</comment>
<dbReference type="InterPro" id="IPR010488">
    <property type="entry name" value="Zeta_toxin_domain"/>
</dbReference>
<comment type="caution">
    <text evidence="9">The sequence shown here is derived from an EMBL/GenBank/DDBJ whole genome shotgun (WGS) entry which is preliminary data.</text>
</comment>
<name>A0A9X2IRU7_9MICO</name>
<dbReference type="InterPro" id="IPR027417">
    <property type="entry name" value="P-loop_NTPase"/>
</dbReference>
<feature type="region of interest" description="Disordered" evidence="7">
    <location>
        <begin position="313"/>
        <end position="336"/>
    </location>
</feature>
<evidence type="ECO:0000256" key="4">
    <source>
        <dbReference type="ARBA" id="ARBA00022840"/>
    </source>
</evidence>
<feature type="domain" description="Zeta toxin" evidence="8">
    <location>
        <begin position="75"/>
        <end position="116"/>
    </location>
</feature>
<evidence type="ECO:0000256" key="3">
    <source>
        <dbReference type="ARBA" id="ARBA00022741"/>
    </source>
</evidence>
<evidence type="ECO:0000256" key="7">
    <source>
        <dbReference type="SAM" id="MobiDB-lite"/>
    </source>
</evidence>
<dbReference type="GO" id="GO:0005524">
    <property type="term" value="F:ATP binding"/>
    <property type="evidence" value="ECO:0007669"/>
    <property type="project" value="UniProtKB-KW"/>
</dbReference>
<comment type="catalytic activity">
    <reaction evidence="6">
        <text>UDP-N-acetyl-alpha-D-glucosamine + ATP = UDP-N-acetyl-alpha-D-glucosamine 3'-phosphate + ADP + H(+)</text>
        <dbReference type="Rhea" id="RHEA:32671"/>
        <dbReference type="ChEBI" id="CHEBI:15378"/>
        <dbReference type="ChEBI" id="CHEBI:30616"/>
        <dbReference type="ChEBI" id="CHEBI:57705"/>
        <dbReference type="ChEBI" id="CHEBI:64353"/>
        <dbReference type="ChEBI" id="CHEBI:456216"/>
        <dbReference type="EC" id="2.7.1.176"/>
    </reaction>
</comment>
<organism evidence="9 10">
    <name type="scientific">Rathayibacter rubneri</name>
    <dbReference type="NCBI Taxonomy" id="2950106"/>
    <lineage>
        <taxon>Bacteria</taxon>
        <taxon>Bacillati</taxon>
        <taxon>Actinomycetota</taxon>
        <taxon>Actinomycetes</taxon>
        <taxon>Micrococcales</taxon>
        <taxon>Microbacteriaceae</taxon>
        <taxon>Rathayibacter</taxon>
    </lineage>
</organism>
<dbReference type="GO" id="GO:0016301">
    <property type="term" value="F:kinase activity"/>
    <property type="evidence" value="ECO:0007669"/>
    <property type="project" value="InterPro"/>
</dbReference>
<dbReference type="EC" id="2.7.1.176" evidence="2"/>
<accession>A0A9X2IRU7</accession>
<protein>
    <recommendedName>
        <fullName evidence="5">UDP-N-acetylglucosamine kinase</fullName>
        <ecNumber evidence="2">2.7.1.176</ecNumber>
    </recommendedName>
    <alternativeName>
        <fullName evidence="5">UDP-N-acetylglucosamine kinase</fullName>
    </alternativeName>
</protein>
<dbReference type="RefSeq" id="WP_251943339.1">
    <property type="nucleotide sequence ID" value="NZ_JAMRYM010000003.1"/>
</dbReference>
<dbReference type="Proteomes" id="UP001155240">
    <property type="component" value="Unassembled WGS sequence"/>
</dbReference>
<gene>
    <name evidence="9" type="ORF">NB037_02485</name>
</gene>
<evidence type="ECO:0000259" key="8">
    <source>
        <dbReference type="Pfam" id="PF06414"/>
    </source>
</evidence>
<evidence type="ECO:0000313" key="9">
    <source>
        <dbReference type="EMBL" id="MCM6761277.1"/>
    </source>
</evidence>
<evidence type="ECO:0000256" key="2">
    <source>
        <dbReference type="ARBA" id="ARBA00011963"/>
    </source>
</evidence>